<dbReference type="RefSeq" id="WP_172186446.1">
    <property type="nucleotide sequence ID" value="NZ_CAWPPK010000113.1"/>
</dbReference>
<reference evidence="2 3" key="1">
    <citation type="journal article" date="2020" name="Sci. Rep.">
        <title>A novel cyanobacterial geosmin producer, revising GeoA distribution and dispersion patterns in Bacteria.</title>
        <authorList>
            <person name="Churro C."/>
            <person name="Semedo-Aguiar A.P."/>
            <person name="Silva A.D."/>
            <person name="Pereira-Leal J.B."/>
            <person name="Leite R.B."/>
        </authorList>
    </citation>
    <scope>NUCLEOTIDE SEQUENCE [LARGE SCALE GENOMIC DNA]</scope>
    <source>
        <strain evidence="2 3">IPMA8</strain>
    </source>
</reference>
<feature type="transmembrane region" description="Helical" evidence="1">
    <location>
        <begin position="6"/>
        <end position="31"/>
    </location>
</feature>
<keyword evidence="1" id="KW-0472">Membrane</keyword>
<proteinExistence type="predicted"/>
<keyword evidence="1" id="KW-1133">Transmembrane helix</keyword>
<dbReference type="EMBL" id="SRRZ01000020">
    <property type="protein sequence ID" value="NQE33771.1"/>
    <property type="molecule type" value="Genomic_DNA"/>
</dbReference>
<evidence type="ECO:0000313" key="3">
    <source>
        <dbReference type="Proteomes" id="UP000702425"/>
    </source>
</evidence>
<dbReference type="Proteomes" id="UP000702425">
    <property type="component" value="Unassembled WGS sequence"/>
</dbReference>
<keyword evidence="3" id="KW-1185">Reference proteome</keyword>
<sequence>MVASLFSVGIGVLLIQTVPLAGSLFLILGLAKPLGYSLGEIGDFLDGLKGFSKDSNELLYKGKDKDNQSEDQKNGRE</sequence>
<organism evidence="2 3">
    <name type="scientific">Microcoleus asticus IPMA8</name>
    <dbReference type="NCBI Taxonomy" id="2563858"/>
    <lineage>
        <taxon>Bacteria</taxon>
        <taxon>Bacillati</taxon>
        <taxon>Cyanobacteriota</taxon>
        <taxon>Cyanophyceae</taxon>
        <taxon>Oscillatoriophycideae</taxon>
        <taxon>Oscillatoriales</taxon>
        <taxon>Microcoleaceae</taxon>
        <taxon>Microcoleus</taxon>
        <taxon>Microcoleus asticus</taxon>
    </lineage>
</organism>
<comment type="caution">
    <text evidence="2">The sequence shown here is derived from an EMBL/GenBank/DDBJ whole genome shotgun (WGS) entry which is preliminary data.</text>
</comment>
<protein>
    <submittedName>
        <fullName evidence="2">Uncharacterized protein</fullName>
    </submittedName>
</protein>
<keyword evidence="1" id="KW-0812">Transmembrane</keyword>
<evidence type="ECO:0000256" key="1">
    <source>
        <dbReference type="SAM" id="Phobius"/>
    </source>
</evidence>
<name>A0ABX2CU32_9CYAN</name>
<accession>A0ABX2CU32</accession>
<evidence type="ECO:0000313" key="2">
    <source>
        <dbReference type="EMBL" id="NQE33771.1"/>
    </source>
</evidence>
<gene>
    <name evidence="2" type="ORF">E5S67_01492</name>
</gene>